<keyword evidence="7" id="KW-0548">Nucleotidyltransferase</keyword>
<comment type="caution">
    <text evidence="12">The sequence shown here is derived from an EMBL/GenBank/DDBJ whole genome shotgun (WGS) entry which is preliminary data.</text>
</comment>
<dbReference type="InterPro" id="IPR050999">
    <property type="entry name" value="ADP-ribosyltransferase_ARG"/>
</dbReference>
<comment type="catalytic activity">
    <reaction evidence="9 10">
        <text>L-arginyl-[protein] + NAD(+) = N(omega)-(ADP-D-ribosyl)-L-arginyl-[protein] + nicotinamide + H(+)</text>
        <dbReference type="Rhea" id="RHEA:19149"/>
        <dbReference type="Rhea" id="RHEA-COMP:10532"/>
        <dbReference type="Rhea" id="RHEA-COMP:15087"/>
        <dbReference type="ChEBI" id="CHEBI:15378"/>
        <dbReference type="ChEBI" id="CHEBI:17154"/>
        <dbReference type="ChEBI" id="CHEBI:29965"/>
        <dbReference type="ChEBI" id="CHEBI:57540"/>
        <dbReference type="ChEBI" id="CHEBI:142554"/>
        <dbReference type="EC" id="2.4.2.31"/>
    </reaction>
</comment>
<dbReference type="InterPro" id="IPR037197">
    <property type="entry name" value="WWE_dom_sf"/>
</dbReference>
<keyword evidence="6 10" id="KW-0808">Transferase</keyword>
<dbReference type="Gene3D" id="3.30.720.50">
    <property type="match status" value="1"/>
</dbReference>
<dbReference type="GO" id="GO:0090729">
    <property type="term" value="F:toxin activity"/>
    <property type="evidence" value="ECO:0007669"/>
    <property type="project" value="UniProtKB-KW"/>
</dbReference>
<dbReference type="PANTHER" id="PTHR10339">
    <property type="entry name" value="ADP-RIBOSYLTRANSFERASE"/>
    <property type="match status" value="1"/>
</dbReference>
<evidence type="ECO:0000256" key="8">
    <source>
        <dbReference type="ARBA" id="ARBA00023026"/>
    </source>
</evidence>
<dbReference type="PROSITE" id="PS50918">
    <property type="entry name" value="WWE"/>
    <property type="match status" value="1"/>
</dbReference>
<dbReference type="SUPFAM" id="SSF56399">
    <property type="entry name" value="ADP-ribosylation"/>
    <property type="match status" value="1"/>
</dbReference>
<evidence type="ECO:0000313" key="13">
    <source>
        <dbReference type="Proteomes" id="UP000663865"/>
    </source>
</evidence>
<evidence type="ECO:0000256" key="6">
    <source>
        <dbReference type="ARBA" id="ARBA00022679"/>
    </source>
</evidence>
<evidence type="ECO:0000256" key="1">
    <source>
        <dbReference type="ARBA" id="ARBA00004613"/>
    </source>
</evidence>
<sequence>MRFAYSEHATMAKASSSSRTRIEWLWKSNKDPWSSTEPEEWSVFSDVEIAIIEDGFQRKLSEVLLDSYHIDFQRSVQISNVNANQQRPVKRIDKTRSTAEVRLREARFMPNPINPSTPFTAQTNLLMFFGEFYKHYDITNDQNLNDPNTIRMLIEKAAEGIIIEGKLVGKQKEAEWIAEQLLKMKDANQDEIWQCCAHIYTMESFLYQKMNEYMRLAGDKQHEELWKSKILTFGPFAFLLSALKTTKKYSKMTVYRGANLSDDLISKYRDNLDAYLTFPAFTSTSRNRAKAEQFGNVLFAINISTLDGADVSSYSAYPDEEETLLSFDFAFYIRSCNFDANKNKWVIELSP</sequence>
<dbReference type="GO" id="GO:0005576">
    <property type="term" value="C:extracellular region"/>
    <property type="evidence" value="ECO:0007669"/>
    <property type="project" value="UniProtKB-SubCell"/>
</dbReference>
<name>A0A818NXQ2_9BILA</name>
<dbReference type="EC" id="2.4.2.31" evidence="10"/>
<keyword evidence="10" id="KW-0520">NAD</keyword>
<dbReference type="GO" id="GO:0003950">
    <property type="term" value="F:NAD+ poly-ADP-ribosyltransferase activity"/>
    <property type="evidence" value="ECO:0007669"/>
    <property type="project" value="TreeGrafter"/>
</dbReference>
<dbReference type="Gene3D" id="3.90.176.10">
    <property type="entry name" value="Toxin ADP-ribosyltransferase, Chain A, domain 1"/>
    <property type="match status" value="1"/>
</dbReference>
<dbReference type="InterPro" id="IPR000768">
    <property type="entry name" value="ART"/>
</dbReference>
<dbReference type="EMBL" id="CAJNYV010003797">
    <property type="protein sequence ID" value="CAF3612433.1"/>
    <property type="molecule type" value="Genomic_DNA"/>
</dbReference>
<keyword evidence="10" id="KW-0521">NADP</keyword>
<dbReference type="GO" id="GO:0106274">
    <property type="term" value="F:NAD+-protein-arginine ADP-ribosyltransferase activity"/>
    <property type="evidence" value="ECO:0007669"/>
    <property type="project" value="UniProtKB-EC"/>
</dbReference>
<dbReference type="InterPro" id="IPR004170">
    <property type="entry name" value="WWE_dom"/>
</dbReference>
<accession>A0A818NXQ2</accession>
<comment type="similarity">
    <text evidence="2 10">Belongs to the Arg-specific ADP-ribosyltransferase family.</text>
</comment>
<feature type="domain" description="WWE" evidence="11">
    <location>
        <begin position="10"/>
        <end position="91"/>
    </location>
</feature>
<organism evidence="12 13">
    <name type="scientific">Rotaria socialis</name>
    <dbReference type="NCBI Taxonomy" id="392032"/>
    <lineage>
        <taxon>Eukaryota</taxon>
        <taxon>Metazoa</taxon>
        <taxon>Spiralia</taxon>
        <taxon>Gnathifera</taxon>
        <taxon>Rotifera</taxon>
        <taxon>Eurotatoria</taxon>
        <taxon>Bdelloidea</taxon>
        <taxon>Philodinida</taxon>
        <taxon>Philodinidae</taxon>
        <taxon>Rotaria</taxon>
    </lineage>
</organism>
<evidence type="ECO:0000256" key="9">
    <source>
        <dbReference type="ARBA" id="ARBA00047597"/>
    </source>
</evidence>
<reference evidence="12" key="1">
    <citation type="submission" date="2021-02" db="EMBL/GenBank/DDBJ databases">
        <authorList>
            <person name="Nowell W R."/>
        </authorList>
    </citation>
    <scope>NUCLEOTIDE SEQUENCE</scope>
</reference>
<evidence type="ECO:0000256" key="7">
    <source>
        <dbReference type="ARBA" id="ARBA00022695"/>
    </source>
</evidence>
<evidence type="ECO:0000256" key="3">
    <source>
        <dbReference type="ARBA" id="ARBA00022525"/>
    </source>
</evidence>
<dbReference type="Pfam" id="PF01129">
    <property type="entry name" value="ART"/>
    <property type="match status" value="1"/>
</dbReference>
<dbReference type="SUPFAM" id="SSF117839">
    <property type="entry name" value="WWE domain"/>
    <property type="match status" value="1"/>
</dbReference>
<evidence type="ECO:0000256" key="5">
    <source>
        <dbReference type="ARBA" id="ARBA00022676"/>
    </source>
</evidence>
<keyword evidence="4" id="KW-0800">Toxin</keyword>
<proteinExistence type="inferred from homology"/>
<evidence type="ECO:0000259" key="11">
    <source>
        <dbReference type="PROSITE" id="PS50918"/>
    </source>
</evidence>
<evidence type="ECO:0000313" key="12">
    <source>
        <dbReference type="EMBL" id="CAF3612433.1"/>
    </source>
</evidence>
<keyword evidence="3" id="KW-0964">Secreted</keyword>
<dbReference type="PROSITE" id="PS51996">
    <property type="entry name" value="TR_MART"/>
    <property type="match status" value="1"/>
</dbReference>
<evidence type="ECO:0000256" key="10">
    <source>
        <dbReference type="RuleBase" id="RU361228"/>
    </source>
</evidence>
<keyword evidence="5 10" id="KW-0328">Glycosyltransferase</keyword>
<keyword evidence="8" id="KW-0843">Virulence</keyword>
<dbReference type="PANTHER" id="PTHR10339:SF25">
    <property type="entry name" value="SECRETED EXOENZYME S"/>
    <property type="match status" value="1"/>
</dbReference>
<dbReference type="Proteomes" id="UP000663865">
    <property type="component" value="Unassembled WGS sequence"/>
</dbReference>
<protein>
    <recommendedName>
        <fullName evidence="10">NAD(P)(+)--arginine ADP-ribosyltransferase</fullName>
        <ecNumber evidence="10">2.4.2.31</ecNumber>
    </recommendedName>
    <alternativeName>
        <fullName evidence="10">Mono(ADP-ribosyl)transferase</fullName>
    </alternativeName>
</protein>
<gene>
    <name evidence="12" type="ORF">KIK155_LOCUS21498</name>
</gene>
<dbReference type="AlphaFoldDB" id="A0A818NXQ2"/>
<comment type="subcellular location">
    <subcellularLocation>
        <location evidence="1">Secreted</location>
    </subcellularLocation>
</comment>
<evidence type="ECO:0000256" key="2">
    <source>
        <dbReference type="ARBA" id="ARBA00009558"/>
    </source>
</evidence>
<dbReference type="Pfam" id="PF02825">
    <property type="entry name" value="WWE"/>
    <property type="match status" value="1"/>
</dbReference>
<dbReference type="GO" id="GO:0016779">
    <property type="term" value="F:nucleotidyltransferase activity"/>
    <property type="evidence" value="ECO:0007669"/>
    <property type="project" value="UniProtKB-KW"/>
</dbReference>
<evidence type="ECO:0000256" key="4">
    <source>
        <dbReference type="ARBA" id="ARBA00022656"/>
    </source>
</evidence>